<dbReference type="GO" id="GO:0004556">
    <property type="term" value="F:alpha-amylase activity"/>
    <property type="evidence" value="ECO:0007669"/>
    <property type="project" value="TreeGrafter"/>
</dbReference>
<protein>
    <submittedName>
        <fullName evidence="5">Trehalose-6-phosphate hydrolase</fullName>
    </submittedName>
</protein>
<dbReference type="Gene3D" id="3.20.20.80">
    <property type="entry name" value="Glycosidases"/>
    <property type="match status" value="1"/>
</dbReference>
<dbReference type="InterPro" id="IPR017853">
    <property type="entry name" value="GH"/>
</dbReference>
<dbReference type="RefSeq" id="WP_100671221.1">
    <property type="nucleotide sequence ID" value="NZ_CP022510.1"/>
</dbReference>
<dbReference type="NCBIfam" id="NF008183">
    <property type="entry name" value="PRK10933.1"/>
    <property type="match status" value="1"/>
</dbReference>
<evidence type="ECO:0000313" key="5">
    <source>
        <dbReference type="EMBL" id="ATZ21030.1"/>
    </source>
</evidence>
<organism evidence="5 6">
    <name type="scientific">Mesoplasma coleopterae</name>
    <dbReference type="NCBI Taxonomy" id="324078"/>
    <lineage>
        <taxon>Bacteria</taxon>
        <taxon>Bacillati</taxon>
        <taxon>Mycoplasmatota</taxon>
        <taxon>Mollicutes</taxon>
        <taxon>Entomoplasmatales</taxon>
        <taxon>Entomoplasmataceae</taxon>
        <taxon>Mesoplasma</taxon>
    </lineage>
</organism>
<dbReference type="OrthoDB" id="9805159at2"/>
<keyword evidence="2 5" id="KW-0378">Hydrolase</keyword>
<dbReference type="PANTHER" id="PTHR10357">
    <property type="entry name" value="ALPHA-AMYLASE FAMILY MEMBER"/>
    <property type="match status" value="1"/>
</dbReference>
<sequence length="539" mass="63491">MRNEVIYQIFPLTFSDGKKKGKGNIKGIINKLDYLKNLGITRIWISPFTKSPFKDSGYDVSDYCGINEEFGTMEEVEILISEAKKRNLTIVLDIVFNHTSDQHEWFKKALAGDEKYMNYYIFKDPVNGKEPTNWKSKMGGLSWEFVPNLNKYYLHLFTKEQPDLNWENPEVRNELINILKFWKDKGINGFRLDVCNLYSKPSSFENDEIGDGRRFYTDGAKVEEYFNLMHNEVFGTDNEIFTVGEVSSTTKEKSAKYAKVENKELDSVFTFLHLKVDYENNDKWTNVKPDLNLFWKLQKEWQEYYQLENSTLALFMNNHDQPRAVSRFGNVDKYWYESATSIFAFTSLMRGVPFIYQGEEIGMTNLTFNNLNEFKDVESIGNANDLLKIKSEEEVLDILRIKSRDNARSVMQWNDEFNAGFSEKENIDLFVNENYKTINVKNQLNDDKSVLNFYKKVINLRLNEEVFNDGTINFFENQDYAYSRKLKDKEIIILTNWTTENKLIKLKLDSNNWKIILNNYEDFSFDSLKPYQVIAIERK</sequence>
<dbReference type="GO" id="GO:0009313">
    <property type="term" value="P:oligosaccharide catabolic process"/>
    <property type="evidence" value="ECO:0007669"/>
    <property type="project" value="TreeGrafter"/>
</dbReference>
<keyword evidence="6" id="KW-1185">Reference proteome</keyword>
<keyword evidence="3" id="KW-0326">Glycosidase</keyword>
<evidence type="ECO:0000256" key="1">
    <source>
        <dbReference type="ARBA" id="ARBA00008061"/>
    </source>
</evidence>
<evidence type="ECO:0000256" key="2">
    <source>
        <dbReference type="ARBA" id="ARBA00022801"/>
    </source>
</evidence>
<dbReference type="FunFam" id="3.20.20.80:FF:000064">
    <property type="entry name" value="Oligo-1,6-glucosidase"/>
    <property type="match status" value="1"/>
</dbReference>
<dbReference type="Gene3D" id="2.60.40.1180">
    <property type="entry name" value="Golgi alpha-mannosidase II"/>
    <property type="match status" value="1"/>
</dbReference>
<evidence type="ECO:0000259" key="4">
    <source>
        <dbReference type="SMART" id="SM00642"/>
    </source>
</evidence>
<gene>
    <name evidence="5" type="primary">treC</name>
    <name evidence="5" type="ORF">MCOLE_v1c05180</name>
</gene>
<dbReference type="SUPFAM" id="SSF51445">
    <property type="entry name" value="(Trans)glycosidases"/>
    <property type="match status" value="1"/>
</dbReference>
<reference evidence="5 6" key="1">
    <citation type="submission" date="2017-11" db="EMBL/GenBank/DDBJ databases">
        <title>Genome sequence of Mesoplasma coleopterae BARC 779 (ATCC 49583).</title>
        <authorList>
            <person name="Lo W.-S."/>
            <person name="Kuo C.-H."/>
        </authorList>
    </citation>
    <scope>NUCLEOTIDE SEQUENCE [LARGE SCALE GENOMIC DNA]</scope>
    <source>
        <strain evidence="5 6">BARC 779</strain>
    </source>
</reference>
<dbReference type="PANTHER" id="PTHR10357:SF217">
    <property type="entry name" value="TREHALOSE-6-PHOSPHATE HYDROLASE"/>
    <property type="match status" value="1"/>
</dbReference>
<dbReference type="Gene3D" id="3.90.400.10">
    <property type="entry name" value="Oligo-1,6-glucosidase, Domain 2"/>
    <property type="match status" value="1"/>
</dbReference>
<dbReference type="SUPFAM" id="SSF51011">
    <property type="entry name" value="Glycosyl hydrolase domain"/>
    <property type="match status" value="1"/>
</dbReference>
<proteinExistence type="inferred from homology"/>
<dbReference type="SMART" id="SM00642">
    <property type="entry name" value="Aamy"/>
    <property type="match status" value="1"/>
</dbReference>
<dbReference type="AlphaFoldDB" id="A0A2K8P4G4"/>
<dbReference type="Proteomes" id="UP000232221">
    <property type="component" value="Chromosome"/>
</dbReference>
<evidence type="ECO:0000313" key="6">
    <source>
        <dbReference type="Proteomes" id="UP000232221"/>
    </source>
</evidence>
<dbReference type="InterPro" id="IPR013780">
    <property type="entry name" value="Glyco_hydro_b"/>
</dbReference>
<name>A0A2K8P4G4_9MOLU</name>
<accession>A0A2K8P4G4</accession>
<feature type="domain" description="Glycosyl hydrolase family 13 catalytic" evidence="4">
    <location>
        <begin position="8"/>
        <end position="408"/>
    </location>
</feature>
<dbReference type="EMBL" id="CP024968">
    <property type="protein sequence ID" value="ATZ21030.1"/>
    <property type="molecule type" value="Genomic_DNA"/>
</dbReference>
<dbReference type="FunFam" id="3.90.400.10:FF:000002">
    <property type="entry name" value="Sucrose isomerase"/>
    <property type="match status" value="1"/>
</dbReference>
<dbReference type="Pfam" id="PF00128">
    <property type="entry name" value="Alpha-amylase"/>
    <property type="match status" value="1"/>
</dbReference>
<dbReference type="InterPro" id="IPR006047">
    <property type="entry name" value="GH13_cat_dom"/>
</dbReference>
<comment type="similarity">
    <text evidence="1">Belongs to the glycosyl hydrolase 13 family.</text>
</comment>
<dbReference type="InterPro" id="IPR045857">
    <property type="entry name" value="O16G_dom_2"/>
</dbReference>
<dbReference type="KEGG" id="mcol:MCOLE_v1c05180"/>
<dbReference type="CDD" id="cd11333">
    <property type="entry name" value="AmyAc_SI_OligoGlu_DGase"/>
    <property type="match status" value="1"/>
</dbReference>
<evidence type="ECO:0000256" key="3">
    <source>
        <dbReference type="ARBA" id="ARBA00023295"/>
    </source>
</evidence>